<evidence type="ECO:0000313" key="2">
    <source>
        <dbReference type="Proteomes" id="UP000675880"/>
    </source>
</evidence>
<evidence type="ECO:0008006" key="3">
    <source>
        <dbReference type="Google" id="ProtNLM"/>
    </source>
</evidence>
<keyword evidence="2" id="KW-1185">Reference proteome</keyword>
<sequence length="71" mass="7717">MLLSPNRPATVVVAMFFVSDGAVSCGGLVCRGKLVTAADDRRRAYQQNPQLVAALRETARCRLMAIKILIL</sequence>
<name>A0ABM8REI3_9BACT</name>
<dbReference type="Proteomes" id="UP000675880">
    <property type="component" value="Unassembled WGS sequence"/>
</dbReference>
<organism evidence="1 2">
    <name type="scientific">Nitrospira defluvii</name>
    <dbReference type="NCBI Taxonomy" id="330214"/>
    <lineage>
        <taxon>Bacteria</taxon>
        <taxon>Pseudomonadati</taxon>
        <taxon>Nitrospirota</taxon>
        <taxon>Nitrospiria</taxon>
        <taxon>Nitrospirales</taxon>
        <taxon>Nitrospiraceae</taxon>
        <taxon>Nitrospira</taxon>
    </lineage>
</organism>
<reference evidence="1 2" key="1">
    <citation type="submission" date="2021-02" db="EMBL/GenBank/DDBJ databases">
        <authorList>
            <person name="Han P."/>
        </authorList>
    </citation>
    <scope>NUCLEOTIDE SEQUENCE [LARGE SCALE GENOMIC DNA]</scope>
    <source>
        <strain evidence="1">Candidatus Nitrospira sp. ZN2</strain>
    </source>
</reference>
<proteinExistence type="predicted"/>
<comment type="caution">
    <text evidence="1">The sequence shown here is derived from an EMBL/GenBank/DDBJ whole genome shotgun (WGS) entry which is preliminary data.</text>
</comment>
<evidence type="ECO:0000313" key="1">
    <source>
        <dbReference type="EMBL" id="CAE6748686.1"/>
    </source>
</evidence>
<accession>A0ABM8REI3</accession>
<protein>
    <recommendedName>
        <fullName evidence="3">Secreted protein</fullName>
    </recommendedName>
</protein>
<gene>
    <name evidence="1" type="ORF">NSPZN2_30061</name>
</gene>
<dbReference type="EMBL" id="CAJNBJ010000016">
    <property type="protein sequence ID" value="CAE6748686.1"/>
    <property type="molecule type" value="Genomic_DNA"/>
</dbReference>